<comment type="subcellular location">
    <subcellularLocation>
        <location evidence="1">Membrane</location>
        <topology evidence="1">Multi-pass membrane protein</topology>
    </subcellularLocation>
</comment>
<feature type="transmembrane region" description="Helical" evidence="5">
    <location>
        <begin position="12"/>
        <end position="31"/>
    </location>
</feature>
<dbReference type="EMBL" id="JAFCIX010000466">
    <property type="protein sequence ID" value="KAH6589356.1"/>
    <property type="molecule type" value="Genomic_DNA"/>
</dbReference>
<dbReference type="SUPFAM" id="SSF103481">
    <property type="entry name" value="Multidrug resistance efflux transporter EmrE"/>
    <property type="match status" value="1"/>
</dbReference>
<dbReference type="Proteomes" id="UP001648503">
    <property type="component" value="Unassembled WGS sequence"/>
</dbReference>
<protein>
    <recommendedName>
        <fullName evidence="8">UDP-galactose transporter</fullName>
    </recommendedName>
</protein>
<gene>
    <name evidence="6" type="ORF">BASA50_010101</name>
</gene>
<feature type="transmembrane region" description="Helical" evidence="5">
    <location>
        <begin position="262"/>
        <end position="282"/>
    </location>
</feature>
<dbReference type="InterPro" id="IPR037185">
    <property type="entry name" value="EmrE-like"/>
</dbReference>
<dbReference type="NCBIfam" id="TIGR00803">
    <property type="entry name" value="nst"/>
    <property type="match status" value="1"/>
</dbReference>
<evidence type="ECO:0000256" key="5">
    <source>
        <dbReference type="SAM" id="Phobius"/>
    </source>
</evidence>
<evidence type="ECO:0000256" key="3">
    <source>
        <dbReference type="ARBA" id="ARBA00022989"/>
    </source>
</evidence>
<keyword evidence="7" id="KW-1185">Reference proteome</keyword>
<evidence type="ECO:0000313" key="6">
    <source>
        <dbReference type="EMBL" id="KAH6589356.1"/>
    </source>
</evidence>
<feature type="transmembrane region" description="Helical" evidence="5">
    <location>
        <begin position="192"/>
        <end position="212"/>
    </location>
</feature>
<dbReference type="Pfam" id="PF04142">
    <property type="entry name" value="Nuc_sug_transp"/>
    <property type="match status" value="1"/>
</dbReference>
<evidence type="ECO:0000256" key="4">
    <source>
        <dbReference type="ARBA" id="ARBA00023136"/>
    </source>
</evidence>
<sequence>MATVFGIPLKWVSLVTLVVQNSALVLVMRYAQTLPGPRFLTSTAVVMSELIKLVVSLIIHLAEERRTTGISGTKLMADLFGPNSDWLKMTVPAVLYFIQNNLQYVAVHLLDAATFQVTYQMKIITTALFSVWLLSKSLSLLKWISLGILTIGIAIMQLAGKSTTSTKGAAVDPTITTDTELDLTAISSTDRFLGLVAVTIACLLSGLAGVWFEKVLKGTKASLFLRNVQLSLFSVISGVIFGVILVDGAAVAEKGFFQGYNVWVWAAILCQAVGGLIVAVVVKYADNILKGFATSIAIILSSVASVFIFNFEITMSFMFGSGLVLYATHLYSKPDAAKSIVSAKSDVHYIKLEAGTK</sequence>
<feature type="transmembrane region" description="Helical" evidence="5">
    <location>
        <begin position="140"/>
        <end position="159"/>
    </location>
</feature>
<organism evidence="6 7">
    <name type="scientific">Batrachochytrium salamandrivorans</name>
    <dbReference type="NCBI Taxonomy" id="1357716"/>
    <lineage>
        <taxon>Eukaryota</taxon>
        <taxon>Fungi</taxon>
        <taxon>Fungi incertae sedis</taxon>
        <taxon>Chytridiomycota</taxon>
        <taxon>Chytridiomycota incertae sedis</taxon>
        <taxon>Chytridiomycetes</taxon>
        <taxon>Rhizophydiales</taxon>
        <taxon>Rhizophydiales incertae sedis</taxon>
        <taxon>Batrachochytrium</taxon>
    </lineage>
</organism>
<dbReference type="PANTHER" id="PTHR10231">
    <property type="entry name" value="NUCLEOTIDE-SUGAR TRANSMEMBRANE TRANSPORTER"/>
    <property type="match status" value="1"/>
</dbReference>
<feature type="transmembrane region" description="Helical" evidence="5">
    <location>
        <begin position="224"/>
        <end position="250"/>
    </location>
</feature>
<name>A0ABQ8EZE4_9FUNG</name>
<evidence type="ECO:0000256" key="2">
    <source>
        <dbReference type="ARBA" id="ARBA00022692"/>
    </source>
</evidence>
<comment type="caution">
    <text evidence="6">The sequence shown here is derived from an EMBL/GenBank/DDBJ whole genome shotgun (WGS) entry which is preliminary data.</text>
</comment>
<reference evidence="6 7" key="1">
    <citation type="submission" date="2021-02" db="EMBL/GenBank/DDBJ databases">
        <title>Variation within the Batrachochytrium salamandrivorans European outbreak.</title>
        <authorList>
            <person name="Kelly M."/>
            <person name="Pasmans F."/>
            <person name="Shea T.P."/>
            <person name="Munoz J.F."/>
            <person name="Carranza S."/>
            <person name="Cuomo C.A."/>
            <person name="Martel A."/>
        </authorList>
    </citation>
    <scope>NUCLEOTIDE SEQUENCE [LARGE SCALE GENOMIC DNA]</scope>
    <source>
        <strain evidence="6 7">AMFP18/2</strain>
    </source>
</reference>
<accession>A0ABQ8EZE4</accession>
<evidence type="ECO:0000313" key="7">
    <source>
        <dbReference type="Proteomes" id="UP001648503"/>
    </source>
</evidence>
<dbReference type="InterPro" id="IPR007271">
    <property type="entry name" value="Nuc_sug_transpt"/>
</dbReference>
<keyword evidence="3 5" id="KW-1133">Transmembrane helix</keyword>
<feature type="transmembrane region" description="Helical" evidence="5">
    <location>
        <begin position="43"/>
        <end position="62"/>
    </location>
</feature>
<dbReference type="PIRSF" id="PIRSF005799">
    <property type="entry name" value="UDP-gal_transpt"/>
    <property type="match status" value="1"/>
</dbReference>
<evidence type="ECO:0000256" key="1">
    <source>
        <dbReference type="ARBA" id="ARBA00004141"/>
    </source>
</evidence>
<keyword evidence="4 5" id="KW-0472">Membrane</keyword>
<keyword evidence="2 5" id="KW-0812">Transmembrane</keyword>
<feature type="transmembrane region" description="Helical" evidence="5">
    <location>
        <begin position="289"/>
        <end position="309"/>
    </location>
</feature>
<evidence type="ECO:0008006" key="8">
    <source>
        <dbReference type="Google" id="ProtNLM"/>
    </source>
</evidence>
<proteinExistence type="predicted"/>